<keyword evidence="7" id="KW-1185">Reference proteome</keyword>
<dbReference type="GO" id="GO:0097176">
    <property type="term" value="P:epoxide metabolic process"/>
    <property type="evidence" value="ECO:0007669"/>
    <property type="project" value="TreeGrafter"/>
</dbReference>
<dbReference type="PANTHER" id="PTHR21661:SF35">
    <property type="entry name" value="EPOXIDE HYDROLASE"/>
    <property type="match status" value="1"/>
</dbReference>
<gene>
    <name evidence="6" type="ORF">HLI28_06550</name>
</gene>
<comment type="caution">
    <text evidence="6">The sequence shown here is derived from an EMBL/GenBank/DDBJ whole genome shotgun (WGS) entry which is preliminary data.</text>
</comment>
<dbReference type="Proteomes" id="UP000557204">
    <property type="component" value="Unassembled WGS sequence"/>
</dbReference>
<reference evidence="6 7" key="1">
    <citation type="submission" date="2020-05" db="EMBL/GenBank/DDBJ databases">
        <title>Genome sequence of Isoptericola sp. JC619 isolated from Chilika lagoon, India.</title>
        <authorList>
            <person name="Kumar D."/>
            <person name="Appam K."/>
            <person name="Gandham S."/>
            <person name="Uppada J."/>
            <person name="Sasikala C."/>
            <person name="Venkata Ramana C."/>
        </authorList>
    </citation>
    <scope>NUCLEOTIDE SEQUENCE [LARGE SCALE GENOMIC DNA]</scope>
    <source>
        <strain evidence="6 7">JC619</strain>
    </source>
</reference>
<evidence type="ECO:0000256" key="1">
    <source>
        <dbReference type="ARBA" id="ARBA00010088"/>
    </source>
</evidence>
<evidence type="ECO:0000259" key="5">
    <source>
        <dbReference type="Pfam" id="PF06441"/>
    </source>
</evidence>
<dbReference type="InterPro" id="IPR000639">
    <property type="entry name" value="Epox_hydrolase-like"/>
</dbReference>
<sequence>MTNAEPTTRTTAPVRPFTAAIPPEVLEDLHHRLERTRFAAAAPGDGWDHGTPTSYLRDMVERWKAFDWRAVEARINAVPNFLTEIEHQTIHFVHVRSPHEDATPLLLLHTYPGSFAEFLDLIGPLTDPERHGGDAEDAFHVVVPSMPGFAFSTPVVEQGWTMDRVASVYDTLMRRLGYDSYGAHGSDAGAMVSRELAVLDPEGFLGAHVLQLFSFPSGDPAELERFGPQDYAALEFAGWFQSVAGYHQMNATRPQTIAAALADSPVGQLAYHELFENFGNGTSLVTPDQVLAQVSLYWLTNTAATAVRYHYAEQHPARDTTVSHGRIGVAVFADDFRTIRPLAERDNAFIDHWSEFDRGGHFAALEVPDLLVGDLRTFFGPTGRPTGERG</sequence>
<dbReference type="Pfam" id="PF06441">
    <property type="entry name" value="EHN"/>
    <property type="match status" value="1"/>
</dbReference>
<feature type="domain" description="Epoxide hydrolase N-terminal" evidence="5">
    <location>
        <begin position="14"/>
        <end position="118"/>
    </location>
</feature>
<evidence type="ECO:0000256" key="3">
    <source>
        <dbReference type="ARBA" id="ARBA00022801"/>
    </source>
</evidence>
<comment type="similarity">
    <text evidence="1">Belongs to the peptidase S33 family.</text>
</comment>
<evidence type="ECO:0000256" key="2">
    <source>
        <dbReference type="ARBA" id="ARBA00022797"/>
    </source>
</evidence>
<dbReference type="EMBL" id="JABFAJ010000011">
    <property type="protein sequence ID" value="NNU27200.1"/>
    <property type="molecule type" value="Genomic_DNA"/>
</dbReference>
<protein>
    <submittedName>
        <fullName evidence="6">Epoxide hydrolase</fullName>
    </submittedName>
</protein>
<dbReference type="PIRSF" id="PIRSF001112">
    <property type="entry name" value="Epoxide_hydrolase"/>
    <property type="match status" value="1"/>
</dbReference>
<organism evidence="6 7">
    <name type="scientific">Isoptericola sediminis</name>
    <dbReference type="NCBI Taxonomy" id="2733572"/>
    <lineage>
        <taxon>Bacteria</taxon>
        <taxon>Bacillati</taxon>
        <taxon>Actinomycetota</taxon>
        <taxon>Actinomycetes</taxon>
        <taxon>Micrococcales</taxon>
        <taxon>Promicromonosporaceae</taxon>
        <taxon>Isoptericola</taxon>
    </lineage>
</organism>
<dbReference type="AlphaFoldDB" id="A0A849K483"/>
<dbReference type="Gene3D" id="3.40.50.1820">
    <property type="entry name" value="alpha/beta hydrolase"/>
    <property type="match status" value="1"/>
</dbReference>
<evidence type="ECO:0000313" key="6">
    <source>
        <dbReference type="EMBL" id="NNU27200.1"/>
    </source>
</evidence>
<dbReference type="SUPFAM" id="SSF53474">
    <property type="entry name" value="alpha/beta-Hydrolases"/>
    <property type="match status" value="1"/>
</dbReference>
<dbReference type="InterPro" id="IPR016292">
    <property type="entry name" value="Epoxide_hydrolase"/>
</dbReference>
<name>A0A849K483_9MICO</name>
<keyword evidence="2" id="KW-0058">Aromatic hydrocarbons catabolism</keyword>
<feature type="active site" description="Proton acceptor" evidence="4">
    <location>
        <position position="361"/>
    </location>
</feature>
<dbReference type="PRINTS" id="PR00412">
    <property type="entry name" value="EPOXHYDRLASE"/>
</dbReference>
<dbReference type="InterPro" id="IPR029058">
    <property type="entry name" value="AB_hydrolase_fold"/>
</dbReference>
<keyword evidence="3 6" id="KW-0378">Hydrolase</keyword>
<dbReference type="PANTHER" id="PTHR21661">
    <property type="entry name" value="EPOXIDE HYDROLASE 1-RELATED"/>
    <property type="match status" value="1"/>
</dbReference>
<dbReference type="RefSeq" id="WP_171246697.1">
    <property type="nucleotide sequence ID" value="NZ_JABFAJ010000011.1"/>
</dbReference>
<dbReference type="InterPro" id="IPR010497">
    <property type="entry name" value="Epoxide_hydro_N"/>
</dbReference>
<evidence type="ECO:0000256" key="4">
    <source>
        <dbReference type="PIRSR" id="PIRSR001112-1"/>
    </source>
</evidence>
<proteinExistence type="inferred from homology"/>
<feature type="active site" description="Proton donor" evidence="4">
    <location>
        <position position="311"/>
    </location>
</feature>
<feature type="active site" description="Nucleophile" evidence="4">
    <location>
        <position position="187"/>
    </location>
</feature>
<accession>A0A849K483</accession>
<evidence type="ECO:0000313" key="7">
    <source>
        <dbReference type="Proteomes" id="UP000557204"/>
    </source>
</evidence>
<dbReference type="GO" id="GO:0004301">
    <property type="term" value="F:epoxide hydrolase activity"/>
    <property type="evidence" value="ECO:0007669"/>
    <property type="project" value="TreeGrafter"/>
</dbReference>